<feature type="domain" description="RDD" evidence="7">
    <location>
        <begin position="8"/>
        <end position="144"/>
    </location>
</feature>
<dbReference type="PANTHER" id="PTHR36115:SF10">
    <property type="entry name" value="RDD DOMAIN-CONTAINING PROTEIN"/>
    <property type="match status" value="1"/>
</dbReference>
<evidence type="ECO:0000313" key="8">
    <source>
        <dbReference type="EMBL" id="GGA81421.1"/>
    </source>
</evidence>
<reference evidence="9" key="1">
    <citation type="journal article" date="2019" name="Int. J. Syst. Evol. Microbiol.">
        <title>The Global Catalogue of Microorganisms (GCM) 10K type strain sequencing project: providing services to taxonomists for standard genome sequencing and annotation.</title>
        <authorList>
            <consortium name="The Broad Institute Genomics Platform"/>
            <consortium name="The Broad Institute Genome Sequencing Center for Infectious Disease"/>
            <person name="Wu L."/>
            <person name="Ma J."/>
        </authorList>
    </citation>
    <scope>NUCLEOTIDE SEQUENCE [LARGE SCALE GENOMIC DNA]</scope>
    <source>
        <strain evidence="9">CGMCC 1.10130</strain>
    </source>
</reference>
<keyword evidence="3 6" id="KW-0812">Transmembrane</keyword>
<evidence type="ECO:0000313" key="9">
    <source>
        <dbReference type="Proteomes" id="UP000619743"/>
    </source>
</evidence>
<dbReference type="InterPro" id="IPR051791">
    <property type="entry name" value="Pra-immunoreactive"/>
</dbReference>
<dbReference type="Proteomes" id="UP000619743">
    <property type="component" value="Unassembled WGS sequence"/>
</dbReference>
<feature type="transmembrane region" description="Helical" evidence="6">
    <location>
        <begin position="21"/>
        <end position="43"/>
    </location>
</feature>
<name>A0A8J2U682_9GAMM</name>
<comment type="subcellular location">
    <subcellularLocation>
        <location evidence="1">Cell membrane</location>
        <topology evidence="1">Multi-pass membrane protein</topology>
    </subcellularLocation>
</comment>
<feature type="transmembrane region" description="Helical" evidence="6">
    <location>
        <begin position="63"/>
        <end position="84"/>
    </location>
</feature>
<evidence type="ECO:0000256" key="6">
    <source>
        <dbReference type="SAM" id="Phobius"/>
    </source>
</evidence>
<keyword evidence="5 6" id="KW-0472">Membrane</keyword>
<accession>A0A8J2U682</accession>
<keyword evidence="2" id="KW-1003">Cell membrane</keyword>
<dbReference type="RefSeq" id="WP_087506059.1">
    <property type="nucleotide sequence ID" value="NZ_BMDX01000012.1"/>
</dbReference>
<sequence>MSVNYPPASFIRRFAALIYDLLLAASIVVIAHLLLSVVLIIVAQSDVLNLEQYKEGLVGFLATYRSAHLLFLASTVAIFFMWFWTHGGQTLGMKAWRLRIQNDDGTPIHPRQAVVRVCFALGGLGNLLILVDWQNKRALQDRLSDSMVVTLPKGENGPLKRR</sequence>
<dbReference type="AlphaFoldDB" id="A0A8J2U682"/>
<keyword evidence="4 6" id="KW-1133">Transmembrane helix</keyword>
<gene>
    <name evidence="8" type="ORF">GCM10011369_24220</name>
</gene>
<proteinExistence type="predicted"/>
<keyword evidence="9" id="KW-1185">Reference proteome</keyword>
<dbReference type="GO" id="GO:0005886">
    <property type="term" value="C:plasma membrane"/>
    <property type="evidence" value="ECO:0007669"/>
    <property type="project" value="UniProtKB-SubCell"/>
</dbReference>
<protein>
    <recommendedName>
        <fullName evidence="7">RDD domain-containing protein</fullName>
    </recommendedName>
</protein>
<comment type="caution">
    <text evidence="8">The sequence shown here is derived from an EMBL/GenBank/DDBJ whole genome shotgun (WGS) entry which is preliminary data.</text>
</comment>
<dbReference type="OrthoDB" id="9793824at2"/>
<evidence type="ECO:0000256" key="1">
    <source>
        <dbReference type="ARBA" id="ARBA00004651"/>
    </source>
</evidence>
<evidence type="ECO:0000256" key="5">
    <source>
        <dbReference type="ARBA" id="ARBA00023136"/>
    </source>
</evidence>
<evidence type="ECO:0000256" key="3">
    <source>
        <dbReference type="ARBA" id="ARBA00022692"/>
    </source>
</evidence>
<evidence type="ECO:0000256" key="2">
    <source>
        <dbReference type="ARBA" id="ARBA00022475"/>
    </source>
</evidence>
<evidence type="ECO:0000259" key="7">
    <source>
        <dbReference type="Pfam" id="PF06271"/>
    </source>
</evidence>
<dbReference type="InterPro" id="IPR010432">
    <property type="entry name" value="RDD"/>
</dbReference>
<dbReference type="EMBL" id="BMDX01000012">
    <property type="protein sequence ID" value="GGA81421.1"/>
    <property type="molecule type" value="Genomic_DNA"/>
</dbReference>
<organism evidence="8 9">
    <name type="scientific">Neiella marina</name>
    <dbReference type="NCBI Taxonomy" id="508461"/>
    <lineage>
        <taxon>Bacteria</taxon>
        <taxon>Pseudomonadati</taxon>
        <taxon>Pseudomonadota</taxon>
        <taxon>Gammaproteobacteria</taxon>
        <taxon>Alteromonadales</taxon>
        <taxon>Echinimonadaceae</taxon>
        <taxon>Neiella</taxon>
    </lineage>
</organism>
<dbReference type="PANTHER" id="PTHR36115">
    <property type="entry name" value="PROLINE-RICH ANTIGEN HOMOLOG-RELATED"/>
    <property type="match status" value="1"/>
</dbReference>
<evidence type="ECO:0000256" key="4">
    <source>
        <dbReference type="ARBA" id="ARBA00022989"/>
    </source>
</evidence>
<dbReference type="Pfam" id="PF06271">
    <property type="entry name" value="RDD"/>
    <property type="match status" value="1"/>
</dbReference>